<dbReference type="PANTHER" id="PTHR12378:SF80">
    <property type="entry name" value="IP06716P-RELATED"/>
    <property type="match status" value="1"/>
</dbReference>
<dbReference type="Proteomes" id="UP000038009">
    <property type="component" value="Unassembled WGS sequence"/>
</dbReference>
<dbReference type="OMA" id="HNCIDFA"/>
<keyword evidence="3" id="KW-0378">Hydrolase</keyword>
<dbReference type="AlphaFoldDB" id="A0A0N1HVE7"/>
<dbReference type="VEuPathDB" id="TriTrypDB:Lsey_0173_0140"/>
<comment type="caution">
    <text evidence="5">The sequence shown here is derived from an EMBL/GenBank/DDBJ whole genome shotgun (WGS) entry which is preliminary data.</text>
</comment>
<dbReference type="GO" id="GO:0006508">
    <property type="term" value="P:proteolysis"/>
    <property type="evidence" value="ECO:0007669"/>
    <property type="project" value="UniProtKB-KW"/>
</dbReference>
<evidence type="ECO:0000256" key="3">
    <source>
        <dbReference type="ARBA" id="ARBA00022801"/>
    </source>
</evidence>
<dbReference type="OrthoDB" id="262626at2759"/>
<keyword evidence="2" id="KW-0645">Protease</keyword>
<evidence type="ECO:0000259" key="4">
    <source>
        <dbReference type="PROSITE" id="PS51858"/>
    </source>
</evidence>
<sequence length="244" mass="26599">MSGPNATTPAAAPNVKRLSVAAFATPAAGNAQAYCPPTPLVASEHLRNATEPNAVVLNVYDVMGGNSFLWTIGWGMHHVGVQIYGKEYHYGYCEEGKGIGRVLPRQSPQHIFRESVCIGQTELSATQVEEVAETLMMQDCWLGSRYHIVSHNCIDFAHAFCSLLLPPAVRVAQAQQAELVGLENGRMEEVVVAGVRYMVPVLIPPYVDRLARHAARLLPRFALERLEAADLPLSSVSGSFQHQP</sequence>
<evidence type="ECO:0000313" key="6">
    <source>
        <dbReference type="Proteomes" id="UP000038009"/>
    </source>
</evidence>
<dbReference type="Gene3D" id="3.90.1720.30">
    <property type="entry name" value="PPPDE domains"/>
    <property type="match status" value="1"/>
</dbReference>
<dbReference type="InterPro" id="IPR008580">
    <property type="entry name" value="PPPDE_dom"/>
</dbReference>
<dbReference type="PROSITE" id="PS51858">
    <property type="entry name" value="PPPDE"/>
    <property type="match status" value="1"/>
</dbReference>
<evidence type="ECO:0000313" key="5">
    <source>
        <dbReference type="EMBL" id="KPI85665.1"/>
    </source>
</evidence>
<dbReference type="SMART" id="SM01179">
    <property type="entry name" value="DUF862"/>
    <property type="match status" value="1"/>
</dbReference>
<keyword evidence="6" id="KW-1185">Reference proteome</keyword>
<feature type="domain" description="PPPDE" evidence="4">
    <location>
        <begin position="53"/>
        <end position="222"/>
    </location>
</feature>
<dbReference type="GO" id="GO:0101005">
    <property type="term" value="F:deubiquitinase activity"/>
    <property type="evidence" value="ECO:0007669"/>
    <property type="project" value="TreeGrafter"/>
</dbReference>
<protein>
    <recommendedName>
        <fullName evidence="4">PPPDE domain-containing protein</fullName>
    </recommendedName>
</protein>
<evidence type="ECO:0000256" key="2">
    <source>
        <dbReference type="ARBA" id="ARBA00022670"/>
    </source>
</evidence>
<name>A0A0N1HVE7_LEPSE</name>
<reference evidence="5 6" key="1">
    <citation type="journal article" date="2015" name="PLoS Pathog.">
        <title>Leptomonas seymouri: Adaptations to the Dixenous Life Cycle Analyzed by Genome Sequencing, Transcriptome Profiling and Co-infection with Leishmania donovani.</title>
        <authorList>
            <person name="Kraeva N."/>
            <person name="Butenko A."/>
            <person name="Hlavacova J."/>
            <person name="Kostygov A."/>
            <person name="Myskova J."/>
            <person name="Grybchuk D."/>
            <person name="Lestinova T."/>
            <person name="Votypka J."/>
            <person name="Volf P."/>
            <person name="Opperdoes F."/>
            <person name="Flegontov P."/>
            <person name="Lukes J."/>
            <person name="Yurchenko V."/>
        </authorList>
    </citation>
    <scope>NUCLEOTIDE SEQUENCE [LARGE SCALE GENOMIC DNA]</scope>
    <source>
        <strain evidence="5 6">ATCC 30220</strain>
    </source>
</reference>
<accession>A0A0N1HVE7</accession>
<dbReference type="PANTHER" id="PTHR12378">
    <property type="entry name" value="DESUMOYLATING ISOPEPTIDASE"/>
    <property type="match status" value="1"/>
</dbReference>
<dbReference type="InterPro" id="IPR042266">
    <property type="entry name" value="PPPDE_sf"/>
</dbReference>
<dbReference type="EMBL" id="LJSK01000173">
    <property type="protein sequence ID" value="KPI85665.1"/>
    <property type="molecule type" value="Genomic_DNA"/>
</dbReference>
<evidence type="ECO:0000256" key="1">
    <source>
        <dbReference type="ARBA" id="ARBA00008140"/>
    </source>
</evidence>
<proteinExistence type="inferred from homology"/>
<comment type="similarity">
    <text evidence="1">Belongs to the DeSI family.</text>
</comment>
<dbReference type="Pfam" id="PF05903">
    <property type="entry name" value="Peptidase_C97"/>
    <property type="match status" value="1"/>
</dbReference>
<organism evidence="5 6">
    <name type="scientific">Leptomonas seymouri</name>
    <dbReference type="NCBI Taxonomy" id="5684"/>
    <lineage>
        <taxon>Eukaryota</taxon>
        <taxon>Discoba</taxon>
        <taxon>Euglenozoa</taxon>
        <taxon>Kinetoplastea</taxon>
        <taxon>Metakinetoplastina</taxon>
        <taxon>Trypanosomatida</taxon>
        <taxon>Trypanosomatidae</taxon>
        <taxon>Leishmaniinae</taxon>
        <taxon>Leptomonas</taxon>
    </lineage>
</organism>
<gene>
    <name evidence="5" type="ORF">ABL78_5286</name>
</gene>
<dbReference type="GO" id="GO:0016579">
    <property type="term" value="P:protein deubiquitination"/>
    <property type="evidence" value="ECO:0007669"/>
    <property type="project" value="TreeGrafter"/>
</dbReference>